<dbReference type="EMBL" id="AHAT01036273">
    <property type="status" value="NOT_ANNOTATED_CDS"/>
    <property type="molecule type" value="Genomic_DNA"/>
</dbReference>
<accession>W5N1H6</accession>
<dbReference type="Proteomes" id="UP000018468">
    <property type="component" value="Linkage group LG12"/>
</dbReference>
<protein>
    <submittedName>
        <fullName evidence="2">DNA meiotic recombinase 1</fullName>
    </submittedName>
</protein>
<dbReference type="PANTHER" id="PTHR22942:SF30">
    <property type="entry name" value="MEIOTIC RECOMBINATION PROTEIN DMC1_LIM15 HOMOLOG"/>
    <property type="match status" value="1"/>
</dbReference>
<dbReference type="AlphaFoldDB" id="W5N1H6"/>
<dbReference type="Ensembl" id="ENSLOCT00000014514.1">
    <property type="protein sequence ID" value="ENSLOCP00000014485.1"/>
    <property type="gene ID" value="ENSLOCG00000011780.1"/>
</dbReference>
<dbReference type="PANTHER" id="PTHR22942">
    <property type="entry name" value="RECA/RAD51/RADA DNA STRAND-PAIRING FAMILY MEMBER"/>
    <property type="match status" value="1"/>
</dbReference>
<dbReference type="HOGENOM" id="CLU_2385560_0_0_1"/>
<evidence type="ECO:0000313" key="2">
    <source>
        <dbReference type="Ensembl" id="ENSLOCP00000014485.1"/>
    </source>
</evidence>
<dbReference type="Gene3D" id="1.10.150.20">
    <property type="entry name" value="5' to 3' exonuclease, C-terminal subdomain"/>
    <property type="match status" value="1"/>
</dbReference>
<reference evidence="2" key="2">
    <citation type="submission" date="2025-08" db="UniProtKB">
        <authorList>
            <consortium name="Ensembl"/>
        </authorList>
    </citation>
    <scope>IDENTIFICATION</scope>
</reference>
<organism evidence="2 3">
    <name type="scientific">Lepisosteus oculatus</name>
    <name type="common">Spotted gar</name>
    <dbReference type="NCBI Taxonomy" id="7918"/>
    <lineage>
        <taxon>Eukaryota</taxon>
        <taxon>Metazoa</taxon>
        <taxon>Chordata</taxon>
        <taxon>Craniata</taxon>
        <taxon>Vertebrata</taxon>
        <taxon>Euteleostomi</taxon>
        <taxon>Actinopterygii</taxon>
        <taxon>Neopterygii</taxon>
        <taxon>Holostei</taxon>
        <taxon>Semionotiformes</taxon>
        <taxon>Lepisosteidae</taxon>
        <taxon>Lepisosteus</taxon>
    </lineage>
</organism>
<keyword evidence="3" id="KW-1185">Reference proteome</keyword>
<dbReference type="Bgee" id="ENSLOCG00000011780">
    <property type="expression patterns" value="Expressed in testis and 7 other cell types or tissues"/>
</dbReference>
<dbReference type="eggNOG" id="KOG1434">
    <property type="taxonomic scope" value="Eukaryota"/>
</dbReference>
<proteinExistence type="predicted"/>
<dbReference type="InterPro" id="IPR010995">
    <property type="entry name" value="DNA_repair_Rad51/TF_NusA_a-hlx"/>
</dbReference>
<dbReference type="InParanoid" id="W5N1H6"/>
<dbReference type="GO" id="GO:0000166">
    <property type="term" value="F:nucleotide binding"/>
    <property type="evidence" value="ECO:0007669"/>
    <property type="project" value="InterPro"/>
</dbReference>
<dbReference type="KEGG" id="loc:107078900"/>
<dbReference type="OrthoDB" id="10251254at2759"/>
<name>W5N1H6_LEPOC</name>
<dbReference type="STRING" id="7918.ENSLOCP00000014485"/>
<reference evidence="2" key="3">
    <citation type="submission" date="2025-09" db="UniProtKB">
        <authorList>
            <consortium name="Ensembl"/>
        </authorList>
    </citation>
    <scope>IDENTIFICATION</scope>
</reference>
<reference evidence="3" key="1">
    <citation type="submission" date="2011-12" db="EMBL/GenBank/DDBJ databases">
        <title>The Draft Genome of Lepisosteus oculatus.</title>
        <authorList>
            <consortium name="The Broad Institute Genome Assembly &amp; Analysis Group"/>
            <consortium name="Computational R&amp;D Group"/>
            <consortium name="and Sequencing Platform"/>
            <person name="Di Palma F."/>
            <person name="Alfoldi J."/>
            <person name="Johnson J."/>
            <person name="Berlin A."/>
            <person name="Gnerre S."/>
            <person name="Jaffe D."/>
            <person name="MacCallum I."/>
            <person name="Young S."/>
            <person name="Walker B.J."/>
            <person name="Lander E.S."/>
            <person name="Lindblad-Toh K."/>
        </authorList>
    </citation>
    <scope>NUCLEOTIDE SEQUENCE [LARGE SCALE GENOMIC DNA]</scope>
</reference>
<dbReference type="GO" id="GO:0003677">
    <property type="term" value="F:DNA binding"/>
    <property type="evidence" value="ECO:0007669"/>
    <property type="project" value="UniProtKB-KW"/>
</dbReference>
<evidence type="ECO:0000256" key="1">
    <source>
        <dbReference type="ARBA" id="ARBA00023125"/>
    </source>
</evidence>
<dbReference type="SUPFAM" id="SSF47794">
    <property type="entry name" value="Rad51 N-terminal domain-like"/>
    <property type="match status" value="1"/>
</dbReference>
<keyword evidence="1" id="KW-0238">DNA-binding</keyword>
<sequence>MTTRKALCNVKGLSEAKVDKIKEAAGKMLEKGFVTAYQYSEKRKQVFHISTGSAEFELRAERGHPSRPHTLTGIPLLPAFQPLRSFRFFISSRE</sequence>
<evidence type="ECO:0000313" key="3">
    <source>
        <dbReference type="Proteomes" id="UP000018468"/>
    </source>
</evidence>